<keyword evidence="2" id="KW-1185">Reference proteome</keyword>
<dbReference type="Proteomes" id="UP000663879">
    <property type="component" value="Unassembled WGS sequence"/>
</dbReference>
<proteinExistence type="predicted"/>
<accession>A0A814B0K3</accession>
<organism evidence="1 2">
    <name type="scientific">Brachionus calyciflorus</name>
    <dbReference type="NCBI Taxonomy" id="104777"/>
    <lineage>
        <taxon>Eukaryota</taxon>
        <taxon>Metazoa</taxon>
        <taxon>Spiralia</taxon>
        <taxon>Gnathifera</taxon>
        <taxon>Rotifera</taxon>
        <taxon>Eurotatoria</taxon>
        <taxon>Monogononta</taxon>
        <taxon>Pseudotrocha</taxon>
        <taxon>Ploima</taxon>
        <taxon>Brachionidae</taxon>
        <taxon>Brachionus</taxon>
    </lineage>
</organism>
<sequence length="137" mass="15910">MDLKPYNLNINEDYVSPMRLRSKRQVERSKVKRNNNNLCKDKCSILNKNLSNNESDNETEEACSQSKISKDRLKLIFGGYDFVYEKQYICESLVNKIKEKATTSENPRNIISSCLMDLPLESAHELSNFRNLNQKIA</sequence>
<reference evidence="1" key="1">
    <citation type="submission" date="2021-02" db="EMBL/GenBank/DDBJ databases">
        <authorList>
            <person name="Nowell W R."/>
        </authorList>
    </citation>
    <scope>NUCLEOTIDE SEQUENCE</scope>
    <source>
        <strain evidence="1">Ploen Becks lab</strain>
    </source>
</reference>
<protein>
    <submittedName>
        <fullName evidence="1">Uncharacterized protein</fullName>
    </submittedName>
</protein>
<name>A0A814B0K3_9BILA</name>
<evidence type="ECO:0000313" key="1">
    <source>
        <dbReference type="EMBL" id="CAF0921616.1"/>
    </source>
</evidence>
<dbReference type="AlphaFoldDB" id="A0A814B0K3"/>
<evidence type="ECO:0000313" key="2">
    <source>
        <dbReference type="Proteomes" id="UP000663879"/>
    </source>
</evidence>
<gene>
    <name evidence="1" type="ORF">OXX778_LOCUS12414</name>
</gene>
<dbReference type="EMBL" id="CAJNOC010002246">
    <property type="protein sequence ID" value="CAF0921616.1"/>
    <property type="molecule type" value="Genomic_DNA"/>
</dbReference>
<comment type="caution">
    <text evidence="1">The sequence shown here is derived from an EMBL/GenBank/DDBJ whole genome shotgun (WGS) entry which is preliminary data.</text>
</comment>